<dbReference type="InterPro" id="IPR012902">
    <property type="entry name" value="N_methyl_site"/>
</dbReference>
<evidence type="ECO:0000313" key="4">
    <source>
        <dbReference type="Proteomes" id="UP000316855"/>
    </source>
</evidence>
<keyword evidence="4" id="KW-1185">Reference proteome</keyword>
<organism evidence="3 4">
    <name type="scientific">Gimesia algae</name>
    <dbReference type="NCBI Taxonomy" id="2527971"/>
    <lineage>
        <taxon>Bacteria</taxon>
        <taxon>Pseudomonadati</taxon>
        <taxon>Planctomycetota</taxon>
        <taxon>Planctomycetia</taxon>
        <taxon>Planctomycetales</taxon>
        <taxon>Planctomycetaceae</taxon>
        <taxon>Gimesia</taxon>
    </lineage>
</organism>
<proteinExistence type="predicted"/>
<dbReference type="Pfam" id="PF07596">
    <property type="entry name" value="SBP_bac_10"/>
    <property type="match status" value="1"/>
</dbReference>
<dbReference type="RefSeq" id="WP_145226177.1">
    <property type="nucleotide sequence ID" value="NZ_CP036343.1"/>
</dbReference>
<dbReference type="OrthoDB" id="213634at2"/>
<keyword evidence="1" id="KW-0472">Membrane</keyword>
<evidence type="ECO:0000313" key="3">
    <source>
        <dbReference type="EMBL" id="QDT90326.1"/>
    </source>
</evidence>
<name>A0A517VBF3_9PLAN</name>
<keyword evidence="1" id="KW-1133">Transmembrane helix</keyword>
<dbReference type="InterPro" id="IPR027558">
    <property type="entry name" value="Pre_pil_HX9DG_C"/>
</dbReference>
<dbReference type="SUPFAM" id="SSF54523">
    <property type="entry name" value="Pili subunits"/>
    <property type="match status" value="1"/>
</dbReference>
<dbReference type="EMBL" id="CP036343">
    <property type="protein sequence ID" value="QDT90326.1"/>
    <property type="molecule type" value="Genomic_DNA"/>
</dbReference>
<dbReference type="Proteomes" id="UP000316855">
    <property type="component" value="Chromosome"/>
</dbReference>
<feature type="transmembrane region" description="Helical" evidence="1">
    <location>
        <begin position="12"/>
        <end position="35"/>
    </location>
</feature>
<keyword evidence="1" id="KW-0812">Transmembrane</keyword>
<dbReference type="PANTHER" id="PTHR30093">
    <property type="entry name" value="GENERAL SECRETION PATHWAY PROTEIN G"/>
    <property type="match status" value="1"/>
</dbReference>
<protein>
    <submittedName>
        <fullName evidence="3">Fimbrial protein</fullName>
    </submittedName>
</protein>
<gene>
    <name evidence="3" type="primary">pilE1_1</name>
    <name evidence="3" type="ORF">Pan161_19760</name>
</gene>
<evidence type="ECO:0000256" key="1">
    <source>
        <dbReference type="SAM" id="Phobius"/>
    </source>
</evidence>
<dbReference type="PROSITE" id="PS00409">
    <property type="entry name" value="PROKAR_NTER_METHYL"/>
    <property type="match status" value="1"/>
</dbReference>
<dbReference type="PANTHER" id="PTHR30093:SF2">
    <property type="entry name" value="TYPE II SECRETION SYSTEM PROTEIN H"/>
    <property type="match status" value="1"/>
</dbReference>
<dbReference type="KEGG" id="gax:Pan161_19760"/>
<dbReference type="Gene3D" id="3.30.700.10">
    <property type="entry name" value="Glycoprotein, Type 4 Pilin"/>
    <property type="match status" value="1"/>
</dbReference>
<dbReference type="AlphaFoldDB" id="A0A517VBF3"/>
<sequence length="324" mass="34647">MRSKNVSLKRGFTLIELLVVIAIIAILIALLLPAVQQAREAARRSTCKNSLKQIGLALHNYADTHRTFPPGAVWYGIGSAPADGRHASWGTTWVVQVLPFMDQAPLYNKYNMTLPAQSANSNTSDSVLQAKIPILRCPSQPGIDRYLLTQPADGNFSKITYAGSVGAGSSLNISDFNSTRRGIFSPIAQNGAKIRDITDGTSNAIMLSEIVVGTNTGDDKGAWGWCTGALFSGRNNNGILTPNTTRVTDGTPYASNNTTDKNFNRRNNADITGAGAGQGARSFHVGGVHVTLADGSVRFVSENVDQNTYLNLLSIDDGNVLGEY</sequence>
<feature type="domain" description="DUF1559" evidence="2">
    <location>
        <begin position="36"/>
        <end position="306"/>
    </location>
</feature>
<reference evidence="3 4" key="1">
    <citation type="submission" date="2019-02" db="EMBL/GenBank/DDBJ databases">
        <title>Deep-cultivation of Planctomycetes and their phenomic and genomic characterization uncovers novel biology.</title>
        <authorList>
            <person name="Wiegand S."/>
            <person name="Jogler M."/>
            <person name="Boedeker C."/>
            <person name="Pinto D."/>
            <person name="Vollmers J."/>
            <person name="Rivas-Marin E."/>
            <person name="Kohn T."/>
            <person name="Peeters S.H."/>
            <person name="Heuer A."/>
            <person name="Rast P."/>
            <person name="Oberbeckmann S."/>
            <person name="Bunk B."/>
            <person name="Jeske O."/>
            <person name="Meyerdierks A."/>
            <person name="Storesund J.E."/>
            <person name="Kallscheuer N."/>
            <person name="Luecker S."/>
            <person name="Lage O.M."/>
            <person name="Pohl T."/>
            <person name="Merkel B.J."/>
            <person name="Hornburger P."/>
            <person name="Mueller R.-W."/>
            <person name="Bruemmer F."/>
            <person name="Labrenz M."/>
            <person name="Spormann A.M."/>
            <person name="Op den Camp H."/>
            <person name="Overmann J."/>
            <person name="Amann R."/>
            <person name="Jetten M.S.M."/>
            <person name="Mascher T."/>
            <person name="Medema M.H."/>
            <person name="Devos D.P."/>
            <person name="Kaster A.-K."/>
            <person name="Ovreas L."/>
            <person name="Rohde M."/>
            <person name="Galperin M.Y."/>
            <person name="Jogler C."/>
        </authorList>
    </citation>
    <scope>NUCLEOTIDE SEQUENCE [LARGE SCALE GENOMIC DNA]</scope>
    <source>
        <strain evidence="3 4">Pan161</strain>
    </source>
</reference>
<dbReference type="NCBIfam" id="TIGR02532">
    <property type="entry name" value="IV_pilin_GFxxxE"/>
    <property type="match status" value="1"/>
</dbReference>
<dbReference type="NCBIfam" id="TIGR04294">
    <property type="entry name" value="pre_pil_HX9DG"/>
    <property type="match status" value="1"/>
</dbReference>
<dbReference type="InterPro" id="IPR045584">
    <property type="entry name" value="Pilin-like"/>
</dbReference>
<accession>A0A517VBF3</accession>
<dbReference type="InterPro" id="IPR011453">
    <property type="entry name" value="DUF1559"/>
</dbReference>
<dbReference type="Pfam" id="PF07963">
    <property type="entry name" value="N_methyl"/>
    <property type="match status" value="1"/>
</dbReference>
<evidence type="ECO:0000259" key="2">
    <source>
        <dbReference type="Pfam" id="PF07596"/>
    </source>
</evidence>